<keyword evidence="6" id="KW-1185">Reference proteome</keyword>
<reference evidence="5" key="1">
    <citation type="journal article" date="2020" name="Stud. Mycol.">
        <title>101 Dothideomycetes genomes: a test case for predicting lifestyles and emergence of pathogens.</title>
        <authorList>
            <person name="Haridas S."/>
            <person name="Albert R."/>
            <person name="Binder M."/>
            <person name="Bloem J."/>
            <person name="Labutti K."/>
            <person name="Salamov A."/>
            <person name="Andreopoulos B."/>
            <person name="Baker S."/>
            <person name="Barry K."/>
            <person name="Bills G."/>
            <person name="Bluhm B."/>
            <person name="Cannon C."/>
            <person name="Castanera R."/>
            <person name="Culley D."/>
            <person name="Daum C."/>
            <person name="Ezra D."/>
            <person name="Gonzalez J."/>
            <person name="Henrissat B."/>
            <person name="Kuo A."/>
            <person name="Liang C."/>
            <person name="Lipzen A."/>
            <person name="Lutzoni F."/>
            <person name="Magnuson J."/>
            <person name="Mondo S."/>
            <person name="Nolan M."/>
            <person name="Ohm R."/>
            <person name="Pangilinan J."/>
            <person name="Park H.-J."/>
            <person name="Ramirez L."/>
            <person name="Alfaro M."/>
            <person name="Sun H."/>
            <person name="Tritt A."/>
            <person name="Yoshinaga Y."/>
            <person name="Zwiers L.-H."/>
            <person name="Turgeon B."/>
            <person name="Goodwin S."/>
            <person name="Spatafora J."/>
            <person name="Crous P."/>
            <person name="Grigoriev I."/>
        </authorList>
    </citation>
    <scope>NUCLEOTIDE SEQUENCE</scope>
    <source>
        <strain evidence="5">CBS 115976</strain>
    </source>
</reference>
<gene>
    <name evidence="5" type="ORF">BT63DRAFT_426779</name>
</gene>
<keyword evidence="4" id="KW-0812">Transmembrane</keyword>
<feature type="transmembrane region" description="Helical" evidence="4">
    <location>
        <begin position="720"/>
        <end position="744"/>
    </location>
</feature>
<dbReference type="Gene3D" id="1.25.40.20">
    <property type="entry name" value="Ankyrin repeat-containing domain"/>
    <property type="match status" value="1"/>
</dbReference>
<dbReference type="InterPro" id="IPR036770">
    <property type="entry name" value="Ankyrin_rpt-contain_sf"/>
</dbReference>
<evidence type="ECO:0000256" key="4">
    <source>
        <dbReference type="SAM" id="Phobius"/>
    </source>
</evidence>
<name>A0A6A6U8H9_9PEZI</name>
<sequence length="822" mass="92799">MEPSDIIAEESQLGISPPNRSDLDDFERYIKSGSIEGAKKCLDSIRARGGNVNTPLSTIGDTLLWWAAFRDNTDTMQYLLQQDDADVNARDDTRQTPLMVAAKLGNNNAMNFLLDRSDIEIDWQDSLGETALMRAVEYAEIETTKLLLQYGALRSPRNWEGLTAIGLMLKNKSEAGSRAEFESEAGWTDSHYERYPEIRKIMTEIPGSPLPPSRLQGNVTMDLKLDRAFYIHSVAPNVLGINHWSSLLVLQPDMKLIYDKSRYNPNEFSEQKTQSGHWKWIHVPANNILWAKWVAESLTAAHAEIVNNDTNMIAEIDAAVTEVNKSRCARQFHWKTFKSDKGTYDCCSIVLPYLSTESEDFLEYARSSDAPQGAAKVDELVKNQPIRFKDLDRRAKIAEANGAPLGVKSFSQGTRMNRYMHNPQTLDRFESSVPGGVDERDADQVLYRFTNDQKATEVLRNKDSSPHLLTVGQLWLWKINNIVITAFPKPWSIQSEDTLRLRVETACKHGLIKQSKDLVDVLTSMCLKLPDEPGSWGLPSEESWITIFEKSIQKARFEEEEHLRKLGADLKAKDSETLYNIASEVEALRKAKDISDELRLIGRVYEIQKLVIQAKHASLQEPDEASVQRVELLKRQREKLNSLKADAAAVERRWNQLLDLKQKQGSLEQVRQSVIHAKELAIQNEELVKQTKHSAEQADFLAALGVKADERNLENERQSAYLFVFTIITIIFAPLNFVAAFFAIPSTDFPQMGSGSDQKVNWDTGRIIGGLVASLIITFALIGIWYAVLHFYSLVYGKRRQGKKAAGEASKNIAKADGQEHV</sequence>
<accession>A0A6A6U8H9</accession>
<dbReference type="SUPFAM" id="SSF48403">
    <property type="entry name" value="Ankyrin repeat"/>
    <property type="match status" value="1"/>
</dbReference>
<keyword evidence="2 3" id="KW-0040">ANK repeat</keyword>
<dbReference type="PROSITE" id="PS50088">
    <property type="entry name" value="ANK_REPEAT"/>
    <property type="match status" value="1"/>
</dbReference>
<proteinExistence type="predicted"/>
<dbReference type="PANTHER" id="PTHR24173:SF74">
    <property type="entry name" value="ANKYRIN REPEAT DOMAIN-CONTAINING PROTEIN 16"/>
    <property type="match status" value="1"/>
</dbReference>
<keyword evidence="4" id="KW-0472">Membrane</keyword>
<feature type="repeat" description="ANK" evidence="3">
    <location>
        <begin position="127"/>
        <end position="152"/>
    </location>
</feature>
<dbReference type="PANTHER" id="PTHR24173">
    <property type="entry name" value="ANKYRIN REPEAT CONTAINING"/>
    <property type="match status" value="1"/>
</dbReference>
<dbReference type="OrthoDB" id="341259at2759"/>
<dbReference type="Proteomes" id="UP000799302">
    <property type="component" value="Unassembled WGS sequence"/>
</dbReference>
<evidence type="ECO:0000256" key="3">
    <source>
        <dbReference type="PROSITE-ProRule" id="PRU00023"/>
    </source>
</evidence>
<evidence type="ECO:0000256" key="2">
    <source>
        <dbReference type="ARBA" id="ARBA00023043"/>
    </source>
</evidence>
<dbReference type="Pfam" id="PF12796">
    <property type="entry name" value="Ank_2"/>
    <property type="match status" value="1"/>
</dbReference>
<dbReference type="Gene3D" id="1.20.58.340">
    <property type="entry name" value="Magnesium transport protein CorA, transmembrane region"/>
    <property type="match status" value="1"/>
</dbReference>
<evidence type="ECO:0000313" key="5">
    <source>
        <dbReference type="EMBL" id="KAF2667926.1"/>
    </source>
</evidence>
<dbReference type="PROSITE" id="PS50297">
    <property type="entry name" value="ANK_REP_REGION"/>
    <property type="match status" value="1"/>
</dbReference>
<keyword evidence="4" id="KW-1133">Transmembrane helix</keyword>
<dbReference type="AlphaFoldDB" id="A0A6A6U8H9"/>
<organism evidence="5 6">
    <name type="scientific">Microthyrium microscopicum</name>
    <dbReference type="NCBI Taxonomy" id="703497"/>
    <lineage>
        <taxon>Eukaryota</taxon>
        <taxon>Fungi</taxon>
        <taxon>Dikarya</taxon>
        <taxon>Ascomycota</taxon>
        <taxon>Pezizomycotina</taxon>
        <taxon>Dothideomycetes</taxon>
        <taxon>Dothideomycetes incertae sedis</taxon>
        <taxon>Microthyriales</taxon>
        <taxon>Microthyriaceae</taxon>
        <taxon>Microthyrium</taxon>
    </lineage>
</organism>
<keyword evidence="1" id="KW-0677">Repeat</keyword>
<dbReference type="InterPro" id="IPR002110">
    <property type="entry name" value="Ankyrin_rpt"/>
</dbReference>
<protein>
    <submittedName>
        <fullName evidence="5">Uncharacterized protein</fullName>
    </submittedName>
</protein>
<evidence type="ECO:0000313" key="6">
    <source>
        <dbReference type="Proteomes" id="UP000799302"/>
    </source>
</evidence>
<feature type="transmembrane region" description="Helical" evidence="4">
    <location>
        <begin position="767"/>
        <end position="795"/>
    </location>
</feature>
<dbReference type="SMART" id="SM00248">
    <property type="entry name" value="ANK"/>
    <property type="match status" value="3"/>
</dbReference>
<dbReference type="EMBL" id="MU004237">
    <property type="protein sequence ID" value="KAF2667926.1"/>
    <property type="molecule type" value="Genomic_DNA"/>
</dbReference>
<evidence type="ECO:0000256" key="1">
    <source>
        <dbReference type="ARBA" id="ARBA00022737"/>
    </source>
</evidence>